<dbReference type="PANTHER" id="PTHR39077">
    <property type="entry name" value="DUF4793 DOMAIN-CONTAINING PROTEIN"/>
    <property type="match status" value="1"/>
</dbReference>
<dbReference type="InterPro" id="IPR032008">
    <property type="entry name" value="APD1-4_N"/>
</dbReference>
<dbReference type="EMBL" id="SEYY01021206">
    <property type="protein sequence ID" value="KAB7496608.1"/>
    <property type="molecule type" value="Genomic_DNA"/>
</dbReference>
<evidence type="ECO:0000313" key="2">
    <source>
        <dbReference type="EMBL" id="KAB7496608.1"/>
    </source>
</evidence>
<evidence type="ECO:0000259" key="1">
    <source>
        <dbReference type="Pfam" id="PF16040"/>
    </source>
</evidence>
<dbReference type="Pfam" id="PF16040">
    <property type="entry name" value="APD1-4_N"/>
    <property type="match status" value="1"/>
</dbReference>
<accession>A0A5N5SRY4</accession>
<dbReference type="AlphaFoldDB" id="A0A5N5SRY4"/>
<dbReference type="OrthoDB" id="6435218at2759"/>
<gene>
    <name evidence="2" type="ORF">Anas_03691</name>
</gene>
<dbReference type="Proteomes" id="UP000326759">
    <property type="component" value="Unassembled WGS sequence"/>
</dbReference>
<proteinExistence type="predicted"/>
<reference evidence="2 3" key="1">
    <citation type="journal article" date="2019" name="PLoS Biol.">
        <title>Sex chromosomes control vertical transmission of feminizing Wolbachia symbionts in an isopod.</title>
        <authorList>
            <person name="Becking T."/>
            <person name="Chebbi M.A."/>
            <person name="Giraud I."/>
            <person name="Moumen B."/>
            <person name="Laverre T."/>
            <person name="Caubet Y."/>
            <person name="Peccoud J."/>
            <person name="Gilbert C."/>
            <person name="Cordaux R."/>
        </authorList>
    </citation>
    <scope>NUCLEOTIDE SEQUENCE [LARGE SCALE GENOMIC DNA]</scope>
    <source>
        <strain evidence="2">ANa2</strain>
        <tissue evidence="2">Whole body excluding digestive tract and cuticle</tissue>
    </source>
</reference>
<organism evidence="2 3">
    <name type="scientific">Armadillidium nasatum</name>
    <dbReference type="NCBI Taxonomy" id="96803"/>
    <lineage>
        <taxon>Eukaryota</taxon>
        <taxon>Metazoa</taxon>
        <taxon>Ecdysozoa</taxon>
        <taxon>Arthropoda</taxon>
        <taxon>Crustacea</taxon>
        <taxon>Multicrustacea</taxon>
        <taxon>Malacostraca</taxon>
        <taxon>Eumalacostraca</taxon>
        <taxon>Peracarida</taxon>
        <taxon>Isopoda</taxon>
        <taxon>Oniscidea</taxon>
        <taxon>Crinocheta</taxon>
        <taxon>Armadillidiidae</taxon>
        <taxon>Armadillidium</taxon>
    </lineage>
</organism>
<sequence>MLQHVVLKDDVKEYWGFFLQKGSIVNINLCTRHDGGMLMIMRGVNNLKKCAWIGQEDSAEQDEDHKETSDESGQRTVFHDFPMASGELFMETERDRSIFSKLNNTRIVERNLTSEERKEELEFYIKKVIKLSKNRKEILKGLKKHKLNLKDKILDKEIKEMDLNEGSKPTFTVEAKRKKKNSNIFPSINERLERVRRSLTEGEENEGGEIGLIDEQKAFRKSIYLNADNSSYEVSNATKELYLSLLELPKNLQYERGSINQSHNHDMSHEEHRSSFSSSEEALTKCEGLIGLLPLYPSRRCQKVSDSHTNKIKYKIPVTGTYFFVFSSDNELMGVDIEDYCLQRT</sequence>
<feature type="domain" description="E3 ubiquitin-protein ligase APD1-4 N-terminal" evidence="1">
    <location>
        <begin position="3"/>
        <end position="47"/>
    </location>
</feature>
<evidence type="ECO:0000313" key="3">
    <source>
        <dbReference type="Proteomes" id="UP000326759"/>
    </source>
</evidence>
<keyword evidence="3" id="KW-1185">Reference proteome</keyword>
<protein>
    <recommendedName>
        <fullName evidence="1">E3 ubiquitin-protein ligase APD1-4 N-terminal domain-containing protein</fullName>
    </recommendedName>
</protein>
<comment type="caution">
    <text evidence="2">The sequence shown here is derived from an EMBL/GenBank/DDBJ whole genome shotgun (WGS) entry which is preliminary data.</text>
</comment>
<name>A0A5N5SRY4_9CRUS</name>
<dbReference type="PANTHER" id="PTHR39077:SF1">
    <property type="entry name" value="E3 UBIQUITIN-PROTEIN LIGASE APD1-4 MIDDLE DOMAIN-CONTAINING PROTEIN"/>
    <property type="match status" value="1"/>
</dbReference>